<dbReference type="Proteomes" id="UP001153069">
    <property type="component" value="Unassembled WGS sequence"/>
</dbReference>
<dbReference type="SUPFAM" id="SSF50800">
    <property type="entry name" value="PK beta-barrel domain-like"/>
    <property type="match status" value="1"/>
</dbReference>
<accession>A0A9N8H641</accession>
<feature type="domain" description="MOSC" evidence="2">
    <location>
        <begin position="170"/>
        <end position="345"/>
    </location>
</feature>
<dbReference type="AlphaFoldDB" id="A0A9N8H641"/>
<reference evidence="3" key="1">
    <citation type="submission" date="2020-06" db="EMBL/GenBank/DDBJ databases">
        <authorList>
            <consortium name="Plant Systems Biology data submission"/>
        </authorList>
    </citation>
    <scope>NUCLEOTIDE SEQUENCE</scope>
    <source>
        <strain evidence="3">D6</strain>
    </source>
</reference>
<feature type="signal peptide" evidence="1">
    <location>
        <begin position="1"/>
        <end position="17"/>
    </location>
</feature>
<keyword evidence="4" id="KW-1185">Reference proteome</keyword>
<sequence length="348" mass="38640">MVPPGWIFSVLASSLLALDSNTINSPPSSSATITGLYRYAVKGLSGDSLKQVHISQAYDTFPDDRRFALLYDKNVPKWQDMLSAKKEWLHKENFLCAFTNPELMARYEASYQLLLQQSSSSSKAESYGVPSDNIVGKEHTAATRRLLSLRDRTSQASVFGPEDLATEHGQTALADFFSQQSGLAVQCITADGHARQKHQFGNTSSRWKQQRKDTRTIHLINANTVQQVAEKCQIPTLHPTRFRPNIVVEGWEPWAEFDWIGKTLKVHSSSSSSNKNTKEDPIRLSVLAKTVRCDGVSVDPLDPGVVLDVPKLLTQHFPEHGPYLGIYATIDDPGVLSLGDQVMLSLDE</sequence>
<name>A0A9N8H641_9STRA</name>
<dbReference type="InterPro" id="IPR011037">
    <property type="entry name" value="Pyrv_Knase-like_insert_dom_sf"/>
</dbReference>
<dbReference type="GO" id="GO:0030151">
    <property type="term" value="F:molybdenum ion binding"/>
    <property type="evidence" value="ECO:0007669"/>
    <property type="project" value="InterPro"/>
</dbReference>
<dbReference type="GO" id="GO:0030170">
    <property type="term" value="F:pyridoxal phosphate binding"/>
    <property type="evidence" value="ECO:0007669"/>
    <property type="project" value="InterPro"/>
</dbReference>
<dbReference type="PROSITE" id="PS51340">
    <property type="entry name" value="MOSC"/>
    <property type="match status" value="1"/>
</dbReference>
<evidence type="ECO:0000256" key="1">
    <source>
        <dbReference type="SAM" id="SignalP"/>
    </source>
</evidence>
<organism evidence="3 4">
    <name type="scientific">Seminavis robusta</name>
    <dbReference type="NCBI Taxonomy" id="568900"/>
    <lineage>
        <taxon>Eukaryota</taxon>
        <taxon>Sar</taxon>
        <taxon>Stramenopiles</taxon>
        <taxon>Ochrophyta</taxon>
        <taxon>Bacillariophyta</taxon>
        <taxon>Bacillariophyceae</taxon>
        <taxon>Bacillariophycidae</taxon>
        <taxon>Naviculales</taxon>
        <taxon>Naviculaceae</taxon>
        <taxon>Seminavis</taxon>
    </lineage>
</organism>
<gene>
    <name evidence="3" type="ORF">SEMRO_134_G063310.1</name>
</gene>
<feature type="chain" id="PRO_5040111311" evidence="1">
    <location>
        <begin position="18"/>
        <end position="348"/>
    </location>
</feature>
<dbReference type="GO" id="GO:0003824">
    <property type="term" value="F:catalytic activity"/>
    <property type="evidence" value="ECO:0007669"/>
    <property type="project" value="InterPro"/>
</dbReference>
<dbReference type="Gene3D" id="2.40.33.20">
    <property type="entry name" value="PK beta-barrel domain-like"/>
    <property type="match status" value="1"/>
</dbReference>
<dbReference type="OrthoDB" id="17255at2759"/>
<evidence type="ECO:0000313" key="4">
    <source>
        <dbReference type="Proteomes" id="UP001153069"/>
    </source>
</evidence>
<evidence type="ECO:0000313" key="3">
    <source>
        <dbReference type="EMBL" id="CAB9502346.1"/>
    </source>
</evidence>
<dbReference type="Pfam" id="PF03473">
    <property type="entry name" value="MOSC"/>
    <property type="match status" value="1"/>
</dbReference>
<dbReference type="EMBL" id="CAICTM010000133">
    <property type="protein sequence ID" value="CAB9502346.1"/>
    <property type="molecule type" value="Genomic_DNA"/>
</dbReference>
<proteinExistence type="predicted"/>
<comment type="caution">
    <text evidence="3">The sequence shown here is derived from an EMBL/GenBank/DDBJ whole genome shotgun (WGS) entry which is preliminary data.</text>
</comment>
<keyword evidence="1" id="KW-0732">Signal</keyword>
<dbReference type="InterPro" id="IPR005302">
    <property type="entry name" value="MoCF_Sase_C"/>
</dbReference>
<evidence type="ECO:0000259" key="2">
    <source>
        <dbReference type="PROSITE" id="PS51340"/>
    </source>
</evidence>
<protein>
    <submittedName>
        <fullName evidence="3">MOSC domain-containing protein</fullName>
    </submittedName>
</protein>